<feature type="transmembrane region" description="Helical" evidence="1">
    <location>
        <begin position="138"/>
        <end position="164"/>
    </location>
</feature>
<comment type="caution">
    <text evidence="3">The sequence shown here is derived from an EMBL/GenBank/DDBJ whole genome shotgun (WGS) entry which is preliminary data.</text>
</comment>
<dbReference type="InterPro" id="IPR026870">
    <property type="entry name" value="Zinc_ribbon_dom"/>
</dbReference>
<evidence type="ECO:0000313" key="3">
    <source>
        <dbReference type="EMBL" id="MDQ0149518.1"/>
    </source>
</evidence>
<feature type="transmembrane region" description="Helical" evidence="1">
    <location>
        <begin position="71"/>
        <end position="92"/>
    </location>
</feature>
<gene>
    <name evidence="3" type="ORF">J2S18_001448</name>
</gene>
<dbReference type="Pfam" id="PF13240">
    <property type="entry name" value="Zn_Ribbon_1"/>
    <property type="match status" value="1"/>
</dbReference>
<feature type="transmembrane region" description="Helical" evidence="1">
    <location>
        <begin position="231"/>
        <end position="250"/>
    </location>
</feature>
<keyword evidence="1" id="KW-0812">Transmembrane</keyword>
<feature type="transmembrane region" description="Helical" evidence="1">
    <location>
        <begin position="203"/>
        <end position="225"/>
    </location>
</feature>
<evidence type="ECO:0000313" key="4">
    <source>
        <dbReference type="Proteomes" id="UP001228504"/>
    </source>
</evidence>
<reference evidence="3 4" key="1">
    <citation type="submission" date="2023-07" db="EMBL/GenBank/DDBJ databases">
        <title>Genomic Encyclopedia of Type Strains, Phase IV (KMG-IV): sequencing the most valuable type-strain genomes for metagenomic binning, comparative biology and taxonomic classification.</title>
        <authorList>
            <person name="Goeker M."/>
        </authorList>
    </citation>
    <scope>NUCLEOTIDE SEQUENCE [LARGE SCALE GENOMIC DNA]</scope>
    <source>
        <strain evidence="3 4">DSM 20694</strain>
    </source>
</reference>
<proteinExistence type="predicted"/>
<protein>
    <recommendedName>
        <fullName evidence="2">Zinc-ribbon domain-containing protein</fullName>
    </recommendedName>
</protein>
<sequence>MYCKKCGNEIPDDSIFCPNCGERCTDEEKIDSDSNLKKGFNEILNYTLQSIKHPITTIKNGGSNISTKVNLLYIAVIALIIPLIKVISIPLLNMAIFKGIFNLFKDIFGSNITMNQIGGLRNQIFSSMDKNINYVNQYGIYLLNYVALYGIILILIYIIYKYLIKSKFSLNDFTRVITVASIINLIGTIIGSLALFIGLGSSLFVNVVLFVLILLIVGLGLSYVLNSDNKFVYIFAALYGVSFIIINYIYMEHIIHIIRLAYQSAINSFF</sequence>
<keyword evidence="4" id="KW-1185">Reference proteome</keyword>
<keyword evidence="1" id="KW-1133">Transmembrane helix</keyword>
<dbReference type="Proteomes" id="UP001228504">
    <property type="component" value="Unassembled WGS sequence"/>
</dbReference>
<accession>A0ABT9UT51</accession>
<evidence type="ECO:0000259" key="2">
    <source>
        <dbReference type="Pfam" id="PF13240"/>
    </source>
</evidence>
<name>A0ABT9UT51_9FIRM</name>
<keyword evidence="1" id="KW-0472">Membrane</keyword>
<organism evidence="3 4">
    <name type="scientific">Eubacterium multiforme</name>
    <dbReference type="NCBI Taxonomy" id="83339"/>
    <lineage>
        <taxon>Bacteria</taxon>
        <taxon>Bacillati</taxon>
        <taxon>Bacillota</taxon>
        <taxon>Clostridia</taxon>
        <taxon>Eubacteriales</taxon>
        <taxon>Eubacteriaceae</taxon>
        <taxon>Eubacterium</taxon>
    </lineage>
</organism>
<evidence type="ECO:0000256" key="1">
    <source>
        <dbReference type="SAM" id="Phobius"/>
    </source>
</evidence>
<feature type="domain" description="Zinc-ribbon" evidence="2">
    <location>
        <begin position="2"/>
        <end position="21"/>
    </location>
</feature>
<feature type="transmembrane region" description="Helical" evidence="1">
    <location>
        <begin position="176"/>
        <end position="196"/>
    </location>
</feature>
<dbReference type="EMBL" id="JAUSUF010000003">
    <property type="protein sequence ID" value="MDQ0149518.1"/>
    <property type="molecule type" value="Genomic_DNA"/>
</dbReference>
<dbReference type="RefSeq" id="WP_307485069.1">
    <property type="nucleotide sequence ID" value="NZ_JAUSUF010000003.1"/>
</dbReference>